<keyword evidence="3" id="KW-0436">Ligase</keyword>
<dbReference type="AlphaFoldDB" id="A0A2S7IQC5"/>
<dbReference type="PANTHER" id="PTHR43201:SF8">
    <property type="entry name" value="ACYL-COA SYNTHETASE FAMILY MEMBER 3"/>
    <property type="match status" value="1"/>
</dbReference>
<accession>A0A2S7IQC5</accession>
<dbReference type="RefSeq" id="WP_104711778.1">
    <property type="nucleotide sequence ID" value="NZ_PTRA01000001.1"/>
</dbReference>
<comment type="caution">
    <text evidence="3">The sequence shown here is derived from an EMBL/GenBank/DDBJ whole genome shotgun (WGS) entry which is preliminary data.</text>
</comment>
<protein>
    <submittedName>
        <fullName evidence="3">O-succinylbenzoic acid--CoA ligase</fullName>
    </submittedName>
</protein>
<dbReference type="Gene3D" id="3.40.50.12780">
    <property type="entry name" value="N-terminal domain of ligase-like"/>
    <property type="match status" value="1"/>
</dbReference>
<dbReference type="InterPro" id="IPR000873">
    <property type="entry name" value="AMP-dep_synth/lig_dom"/>
</dbReference>
<dbReference type="PANTHER" id="PTHR43201">
    <property type="entry name" value="ACYL-COA SYNTHETASE"/>
    <property type="match status" value="1"/>
</dbReference>
<evidence type="ECO:0000259" key="2">
    <source>
        <dbReference type="Pfam" id="PF00501"/>
    </source>
</evidence>
<dbReference type="InterPro" id="IPR042099">
    <property type="entry name" value="ANL_N_sf"/>
</dbReference>
<dbReference type="OrthoDB" id="8870348at2"/>
<evidence type="ECO:0000313" key="3">
    <source>
        <dbReference type="EMBL" id="PQA59923.1"/>
    </source>
</evidence>
<sequence>MLIIDAALPLPEPQTEYEAQALHFCQQWLSGQSHFQLQTSGSTGTPKIITLTRAQMQASARLTAETFQLQPGDQALCCLNINYIAGVMMLVRTLECGLRTFVTEPSSDPLPKDVSLDFAAFVPLQLQHLLEQASESLPQLNQMKAIIIGGAAVSQSLHAALQVIQAPVYATYGMTETVSHIAVRRLNGPEQSDYFQALPGVALGLDKRDCLHITAAASNFERIQTNDVVEMQDGGRFRMLGRADHIINSGGIKIQLEEVERWVEPIVQAYYPGKRFFAWGFPDERLGQALTLVIEAESLAPELNQELLWQLKNQLPAYKSPRSLRTVNAFQHTPTEKVDKRATVQGLPTE</sequence>
<comment type="similarity">
    <text evidence="1">Belongs to the ATP-dependent AMP-binding enzyme family.</text>
</comment>
<dbReference type="SUPFAM" id="SSF56801">
    <property type="entry name" value="Acetyl-CoA synthetase-like"/>
    <property type="match status" value="1"/>
</dbReference>
<dbReference type="GO" id="GO:0031956">
    <property type="term" value="F:medium-chain fatty acid-CoA ligase activity"/>
    <property type="evidence" value="ECO:0007669"/>
    <property type="project" value="TreeGrafter"/>
</dbReference>
<dbReference type="Proteomes" id="UP000239590">
    <property type="component" value="Unassembled WGS sequence"/>
</dbReference>
<proteinExistence type="inferred from homology"/>
<keyword evidence="4" id="KW-1185">Reference proteome</keyword>
<dbReference type="Pfam" id="PF00501">
    <property type="entry name" value="AMP-binding"/>
    <property type="match status" value="1"/>
</dbReference>
<dbReference type="GO" id="GO:0006631">
    <property type="term" value="P:fatty acid metabolic process"/>
    <property type="evidence" value="ECO:0007669"/>
    <property type="project" value="TreeGrafter"/>
</dbReference>
<name>A0A2S7IQC5_9BACT</name>
<reference evidence="4" key="1">
    <citation type="submission" date="2018-02" db="EMBL/GenBank/DDBJ databases">
        <title>Genome sequencing of Solimonas sp. HR-BB.</title>
        <authorList>
            <person name="Lee Y."/>
            <person name="Jeon C.O."/>
        </authorList>
    </citation>
    <scope>NUCLEOTIDE SEQUENCE [LARGE SCALE GENOMIC DNA]</scope>
    <source>
        <strain evidence="4">HR-U</strain>
    </source>
</reference>
<organism evidence="3 4">
    <name type="scientific">Siphonobacter curvatus</name>
    <dbReference type="NCBI Taxonomy" id="2094562"/>
    <lineage>
        <taxon>Bacteria</taxon>
        <taxon>Pseudomonadati</taxon>
        <taxon>Bacteroidota</taxon>
        <taxon>Cytophagia</taxon>
        <taxon>Cytophagales</taxon>
        <taxon>Cytophagaceae</taxon>
        <taxon>Siphonobacter</taxon>
    </lineage>
</organism>
<dbReference type="InterPro" id="IPR045851">
    <property type="entry name" value="AMP-bd_C_sf"/>
</dbReference>
<dbReference type="Gene3D" id="3.30.300.30">
    <property type="match status" value="1"/>
</dbReference>
<feature type="domain" description="AMP-dependent synthetase/ligase" evidence="2">
    <location>
        <begin position="39"/>
        <end position="189"/>
    </location>
</feature>
<evidence type="ECO:0000313" key="4">
    <source>
        <dbReference type="Proteomes" id="UP000239590"/>
    </source>
</evidence>
<evidence type="ECO:0000256" key="1">
    <source>
        <dbReference type="ARBA" id="ARBA00006432"/>
    </source>
</evidence>
<dbReference type="EMBL" id="PTRA01000001">
    <property type="protein sequence ID" value="PQA59923.1"/>
    <property type="molecule type" value="Genomic_DNA"/>
</dbReference>
<gene>
    <name evidence="3" type="ORF">C5O19_09960</name>
</gene>